<accession>A0A5N5T105</accession>
<dbReference type="InterPro" id="IPR002052">
    <property type="entry name" value="DNA_methylase_N6_adenine_CS"/>
</dbReference>
<dbReference type="InterPro" id="IPR029063">
    <property type="entry name" value="SAM-dependent_MTases_sf"/>
</dbReference>
<dbReference type="Gene3D" id="3.40.50.150">
    <property type="entry name" value="Vaccinia Virus protein VP39"/>
    <property type="match status" value="1"/>
</dbReference>
<dbReference type="SUPFAM" id="SSF53335">
    <property type="entry name" value="S-adenosyl-L-methionine-dependent methyltransferases"/>
    <property type="match status" value="1"/>
</dbReference>
<proteinExistence type="inferred from homology"/>
<protein>
    <submittedName>
        <fullName evidence="2">Methyltransferase-like protein 4</fullName>
    </submittedName>
</protein>
<dbReference type="GO" id="GO:0003676">
    <property type="term" value="F:nucleic acid binding"/>
    <property type="evidence" value="ECO:0007669"/>
    <property type="project" value="InterPro"/>
</dbReference>
<dbReference type="Proteomes" id="UP000326759">
    <property type="component" value="Unassembled WGS sequence"/>
</dbReference>
<comment type="caution">
    <text evidence="2">The sequence shown here is derived from an EMBL/GenBank/DDBJ whole genome shotgun (WGS) entry which is preliminary data.</text>
</comment>
<evidence type="ECO:0000313" key="3">
    <source>
        <dbReference type="Proteomes" id="UP000326759"/>
    </source>
</evidence>
<dbReference type="PROSITE" id="PS51143">
    <property type="entry name" value="MT_A70"/>
    <property type="match status" value="1"/>
</dbReference>
<evidence type="ECO:0000313" key="2">
    <source>
        <dbReference type="EMBL" id="KAB7500171.1"/>
    </source>
</evidence>
<evidence type="ECO:0000256" key="1">
    <source>
        <dbReference type="PROSITE-ProRule" id="PRU00489"/>
    </source>
</evidence>
<dbReference type="PROSITE" id="PS00092">
    <property type="entry name" value="N6_MTASE"/>
    <property type="match status" value="1"/>
</dbReference>
<sequence>MTRKVFKMILKFSHNDFYLFYIDSYTYISKLFESQFKHNKNFYFTVMWFLFDVRTPFLMDGEAKKLHYKLNNANITISSKLIKEFYEDYFSQKGKKNTSAVSQNKIGIDCVKKKFLEIQNSTSYMNHFEFFPTLDDISLNNILSRRAKELFLSLIDSDLYLSSFKGSNESEETRLFQTNGHTYVIPPKSRYVNGNVFDLMSHFNDEKFDLVLLDPPWINKHVRRRKKLKGKIDSYSMMSVEEVLKIPLASVLTDDSLVLFWVTNSTSIMEDLLRMLKTWDLELVTTWYWLKVTKAGNPVIGLDTSPNGKLPYEKLLLTQRRNSKRNISSDLKELLFCSTPCSIHSHKPPLKELLFHTLNVDDTWRCLELFARSLNSNWTSFGNEVLKFQDISILEYLYRFEQIKNLFAIFLIYSIYKSTIWNESFALIYSVRTRSIFNKNINTFN</sequence>
<dbReference type="InterPro" id="IPR007757">
    <property type="entry name" value="MT-A70-like"/>
</dbReference>
<dbReference type="EMBL" id="SEYY01014981">
    <property type="protein sequence ID" value="KAB7500171.1"/>
    <property type="molecule type" value="Genomic_DNA"/>
</dbReference>
<keyword evidence="2" id="KW-0489">Methyltransferase</keyword>
<reference evidence="2 3" key="1">
    <citation type="journal article" date="2019" name="PLoS Biol.">
        <title>Sex chromosomes control vertical transmission of feminizing Wolbachia symbionts in an isopod.</title>
        <authorList>
            <person name="Becking T."/>
            <person name="Chebbi M.A."/>
            <person name="Giraud I."/>
            <person name="Moumen B."/>
            <person name="Laverre T."/>
            <person name="Caubet Y."/>
            <person name="Peccoud J."/>
            <person name="Gilbert C."/>
            <person name="Cordaux R."/>
        </authorList>
    </citation>
    <scope>NUCLEOTIDE SEQUENCE [LARGE SCALE GENOMIC DNA]</scope>
    <source>
        <strain evidence="2">ANa2</strain>
        <tissue evidence="2">Whole body excluding digestive tract and cuticle</tissue>
    </source>
</reference>
<keyword evidence="3" id="KW-1185">Reference proteome</keyword>
<dbReference type="GO" id="GO:0008168">
    <property type="term" value="F:methyltransferase activity"/>
    <property type="evidence" value="ECO:0007669"/>
    <property type="project" value="UniProtKB-KW"/>
</dbReference>
<dbReference type="PANTHER" id="PTHR12829:SF4">
    <property type="entry name" value="N(6)-ADENINE-SPECIFIC METHYLTRANSFERASE METTL4"/>
    <property type="match status" value="1"/>
</dbReference>
<organism evidence="2 3">
    <name type="scientific">Armadillidium nasatum</name>
    <dbReference type="NCBI Taxonomy" id="96803"/>
    <lineage>
        <taxon>Eukaryota</taxon>
        <taxon>Metazoa</taxon>
        <taxon>Ecdysozoa</taxon>
        <taxon>Arthropoda</taxon>
        <taxon>Crustacea</taxon>
        <taxon>Multicrustacea</taxon>
        <taxon>Malacostraca</taxon>
        <taxon>Eumalacostraca</taxon>
        <taxon>Peracarida</taxon>
        <taxon>Isopoda</taxon>
        <taxon>Oniscidea</taxon>
        <taxon>Crinocheta</taxon>
        <taxon>Armadillidiidae</taxon>
        <taxon>Armadillidium</taxon>
    </lineage>
</organism>
<dbReference type="PANTHER" id="PTHR12829">
    <property type="entry name" value="N6-ADENOSINE-METHYLTRANSFERASE"/>
    <property type="match status" value="1"/>
</dbReference>
<name>A0A5N5T105_9CRUS</name>
<dbReference type="OrthoDB" id="61116at2759"/>
<gene>
    <name evidence="2" type="primary">METTL4</name>
    <name evidence="2" type="ORF">Anas_07895</name>
</gene>
<keyword evidence="2" id="KW-0808">Transferase</keyword>
<dbReference type="GO" id="GO:0005634">
    <property type="term" value="C:nucleus"/>
    <property type="evidence" value="ECO:0007669"/>
    <property type="project" value="TreeGrafter"/>
</dbReference>
<comment type="similarity">
    <text evidence="1">Belongs to the MT-A70-like family.</text>
</comment>
<dbReference type="AlphaFoldDB" id="A0A5N5T105"/>
<dbReference type="Pfam" id="PF05063">
    <property type="entry name" value="MT-A70"/>
    <property type="match status" value="1"/>
</dbReference>
<dbReference type="GO" id="GO:0032259">
    <property type="term" value="P:methylation"/>
    <property type="evidence" value="ECO:0007669"/>
    <property type="project" value="UniProtKB-KW"/>
</dbReference>